<keyword evidence="3" id="KW-0804">Transcription</keyword>
<evidence type="ECO:0000259" key="5">
    <source>
        <dbReference type="PROSITE" id="PS51063"/>
    </source>
</evidence>
<dbReference type="CDD" id="cd00038">
    <property type="entry name" value="CAP_ED"/>
    <property type="match status" value="1"/>
</dbReference>
<gene>
    <name evidence="6" type="ORF">MW290_05795</name>
</gene>
<organism evidence="6 7">
    <name type="scientific">Aquincola tertiaricarbonis</name>
    <dbReference type="NCBI Taxonomy" id="391953"/>
    <lineage>
        <taxon>Bacteria</taxon>
        <taxon>Pseudomonadati</taxon>
        <taxon>Pseudomonadota</taxon>
        <taxon>Betaproteobacteria</taxon>
        <taxon>Burkholderiales</taxon>
        <taxon>Sphaerotilaceae</taxon>
        <taxon>Aquincola</taxon>
    </lineage>
</organism>
<name>A0ABY4S461_AQUTE</name>
<dbReference type="PROSITE" id="PS00888">
    <property type="entry name" value="CNMP_BINDING_1"/>
    <property type="match status" value="1"/>
</dbReference>
<keyword evidence="1" id="KW-0805">Transcription regulation</keyword>
<dbReference type="InterPro" id="IPR014710">
    <property type="entry name" value="RmlC-like_jellyroll"/>
</dbReference>
<sequence>MPDEQPSPVPSPGPVPSPAELLGELAARGSRLRAPRHALLIEEGETGDSLFIILSGRVRVFAADRNGREVTYGFYGAGDYVGEMSLDGEPRSASVMTLEPTECAVVTRHTLTLFLRERPEFAYVLISRLIRRARSATLSARQIALNDVYGRLVLVLQQMAQPGHDGRPTIPERPTHQALAHHVGASREMVSRLMKDLERGGYILKAGPALVIAKPLPERW</sequence>
<dbReference type="Pfam" id="PF13545">
    <property type="entry name" value="HTH_Crp_2"/>
    <property type="match status" value="1"/>
</dbReference>
<feature type="domain" description="Cyclic nucleotide-binding" evidence="4">
    <location>
        <begin position="40"/>
        <end position="132"/>
    </location>
</feature>
<dbReference type="Pfam" id="PF00027">
    <property type="entry name" value="cNMP_binding"/>
    <property type="match status" value="1"/>
</dbReference>
<dbReference type="SUPFAM" id="SSF51206">
    <property type="entry name" value="cAMP-binding domain-like"/>
    <property type="match status" value="1"/>
</dbReference>
<dbReference type="InterPro" id="IPR050397">
    <property type="entry name" value="Env_Response_Regulators"/>
</dbReference>
<dbReference type="SMART" id="SM00419">
    <property type="entry name" value="HTH_CRP"/>
    <property type="match status" value="1"/>
</dbReference>
<evidence type="ECO:0000313" key="6">
    <source>
        <dbReference type="EMBL" id="URI08092.1"/>
    </source>
</evidence>
<dbReference type="InterPro" id="IPR018488">
    <property type="entry name" value="cNMP-bd_CS"/>
</dbReference>
<dbReference type="Gene3D" id="1.10.10.10">
    <property type="entry name" value="Winged helix-like DNA-binding domain superfamily/Winged helix DNA-binding domain"/>
    <property type="match status" value="1"/>
</dbReference>
<dbReference type="PROSITE" id="PS51063">
    <property type="entry name" value="HTH_CRP_2"/>
    <property type="match status" value="1"/>
</dbReference>
<dbReference type="PANTHER" id="PTHR24567:SF68">
    <property type="entry name" value="DNA-BINDING TRANSCRIPTIONAL DUAL REGULATOR CRP"/>
    <property type="match status" value="1"/>
</dbReference>
<evidence type="ECO:0000256" key="3">
    <source>
        <dbReference type="ARBA" id="ARBA00023163"/>
    </source>
</evidence>
<dbReference type="Proteomes" id="UP001056201">
    <property type="component" value="Chromosome 1"/>
</dbReference>
<dbReference type="InterPro" id="IPR012318">
    <property type="entry name" value="HTH_CRP"/>
</dbReference>
<evidence type="ECO:0000313" key="7">
    <source>
        <dbReference type="Proteomes" id="UP001056201"/>
    </source>
</evidence>
<dbReference type="SMART" id="SM00100">
    <property type="entry name" value="cNMP"/>
    <property type="match status" value="1"/>
</dbReference>
<dbReference type="InterPro" id="IPR036388">
    <property type="entry name" value="WH-like_DNA-bd_sf"/>
</dbReference>
<keyword evidence="2" id="KW-0238">DNA-binding</keyword>
<feature type="domain" description="HTH crp-type" evidence="5">
    <location>
        <begin position="142"/>
        <end position="216"/>
    </location>
</feature>
<dbReference type="PROSITE" id="PS50042">
    <property type="entry name" value="CNMP_BINDING_3"/>
    <property type="match status" value="1"/>
</dbReference>
<accession>A0ABY4S461</accession>
<keyword evidence="7" id="KW-1185">Reference proteome</keyword>
<dbReference type="SUPFAM" id="SSF46785">
    <property type="entry name" value="Winged helix' DNA-binding domain"/>
    <property type="match status" value="1"/>
</dbReference>
<dbReference type="PANTHER" id="PTHR24567">
    <property type="entry name" value="CRP FAMILY TRANSCRIPTIONAL REGULATORY PROTEIN"/>
    <property type="match status" value="1"/>
</dbReference>
<dbReference type="InterPro" id="IPR036390">
    <property type="entry name" value="WH_DNA-bd_sf"/>
</dbReference>
<evidence type="ECO:0000259" key="4">
    <source>
        <dbReference type="PROSITE" id="PS50042"/>
    </source>
</evidence>
<evidence type="ECO:0000256" key="1">
    <source>
        <dbReference type="ARBA" id="ARBA00023015"/>
    </source>
</evidence>
<reference evidence="6" key="1">
    <citation type="submission" date="2022-05" db="EMBL/GenBank/DDBJ databases">
        <title>An RpoN-dependent PEP-CTERM gene is involved in floc formation of an Aquincola tertiaricarbonis strain.</title>
        <authorList>
            <person name="Qiu D."/>
            <person name="Xia M."/>
        </authorList>
    </citation>
    <scope>NUCLEOTIDE SEQUENCE</scope>
    <source>
        <strain evidence="6">RN12</strain>
    </source>
</reference>
<protein>
    <submittedName>
        <fullName evidence="6">Crp/Fnr family transcriptional regulator</fullName>
    </submittedName>
</protein>
<dbReference type="Gene3D" id="2.60.120.10">
    <property type="entry name" value="Jelly Rolls"/>
    <property type="match status" value="1"/>
</dbReference>
<proteinExistence type="predicted"/>
<dbReference type="RefSeq" id="WP_250196314.1">
    <property type="nucleotide sequence ID" value="NZ_CP097635.1"/>
</dbReference>
<dbReference type="EMBL" id="CP097635">
    <property type="protein sequence ID" value="URI08092.1"/>
    <property type="molecule type" value="Genomic_DNA"/>
</dbReference>
<evidence type="ECO:0000256" key="2">
    <source>
        <dbReference type="ARBA" id="ARBA00023125"/>
    </source>
</evidence>
<dbReference type="InterPro" id="IPR000595">
    <property type="entry name" value="cNMP-bd_dom"/>
</dbReference>
<dbReference type="InterPro" id="IPR018490">
    <property type="entry name" value="cNMP-bd_dom_sf"/>
</dbReference>